<dbReference type="EMBL" id="FNOU01000003">
    <property type="protein sequence ID" value="SDX55696.1"/>
    <property type="molecule type" value="Genomic_DNA"/>
</dbReference>
<keyword evidence="4" id="KW-1185">Reference proteome</keyword>
<evidence type="ECO:0000313" key="4">
    <source>
        <dbReference type="Proteomes" id="UP000199652"/>
    </source>
</evidence>
<dbReference type="Proteomes" id="UP000199652">
    <property type="component" value="Unassembled WGS sequence"/>
</dbReference>
<evidence type="ECO:0000259" key="2">
    <source>
        <dbReference type="Pfam" id="PF04069"/>
    </source>
</evidence>
<dbReference type="InterPro" id="IPR007210">
    <property type="entry name" value="ABC_Gly_betaine_transp_sub-bd"/>
</dbReference>
<name>A0A1H3CNK8_EUBBA</name>
<sequence>MKRKWQLSLIAGLAALMMLTIGGCGSSAAESKTVKIATKPMTEQLILGEMLKELIETKTDLTVEITKGVGGGTSNIHPAMIKGDFDIYPEYTGTAWYTVLKKTESPDEGTLYQQLKKDYNDQFNLAWVGLYGFNNTYSLAMKKSVAEQYGIETYSQLVATSPNLVFGANPDFYEREDGFNGLTSTYALKFKATKEMDIGLTYQALKGGEVDVITVFTTDGQLDDPDLVVLKDDKGYFKNYYCGTVARQDTLKKYNALEEVLKVLDDQISEADMIKMNHRVEIDKQEDAVVAHDFLVEKGLVN</sequence>
<dbReference type="Pfam" id="PF04069">
    <property type="entry name" value="OpuAC"/>
    <property type="match status" value="1"/>
</dbReference>
<organism evidence="3 4">
    <name type="scientific">Eubacterium barkeri</name>
    <name type="common">Clostridium barkeri</name>
    <dbReference type="NCBI Taxonomy" id="1528"/>
    <lineage>
        <taxon>Bacteria</taxon>
        <taxon>Bacillati</taxon>
        <taxon>Bacillota</taxon>
        <taxon>Clostridia</taxon>
        <taxon>Eubacteriales</taxon>
        <taxon>Eubacteriaceae</taxon>
        <taxon>Eubacterium</taxon>
    </lineage>
</organism>
<dbReference type="Gene3D" id="3.40.190.10">
    <property type="entry name" value="Periplasmic binding protein-like II"/>
    <property type="match status" value="1"/>
</dbReference>
<reference evidence="4" key="1">
    <citation type="submission" date="2016-10" db="EMBL/GenBank/DDBJ databases">
        <authorList>
            <person name="Varghese N."/>
            <person name="Submissions S."/>
        </authorList>
    </citation>
    <scope>NUCLEOTIDE SEQUENCE [LARGE SCALE GENOMIC DNA]</scope>
    <source>
        <strain evidence="4">VPI 5359</strain>
    </source>
</reference>
<dbReference type="GO" id="GO:0043190">
    <property type="term" value="C:ATP-binding cassette (ABC) transporter complex"/>
    <property type="evidence" value="ECO:0007669"/>
    <property type="project" value="InterPro"/>
</dbReference>
<dbReference type="CDD" id="cd13612">
    <property type="entry name" value="PBP2_ProWX"/>
    <property type="match status" value="1"/>
</dbReference>
<dbReference type="SUPFAM" id="SSF53850">
    <property type="entry name" value="Periplasmic binding protein-like II"/>
    <property type="match status" value="1"/>
</dbReference>
<dbReference type="OrthoDB" id="9801163at2"/>
<evidence type="ECO:0000313" key="3">
    <source>
        <dbReference type="EMBL" id="SDX55696.1"/>
    </source>
</evidence>
<feature type="domain" description="ABC-type glycine betaine transport system substrate-binding" evidence="2">
    <location>
        <begin position="32"/>
        <end position="295"/>
    </location>
</feature>
<dbReference type="Gene3D" id="3.40.190.120">
    <property type="entry name" value="Osmoprotection protein (prox), domain 2"/>
    <property type="match status" value="1"/>
</dbReference>
<dbReference type="PROSITE" id="PS51257">
    <property type="entry name" value="PROKAR_LIPOPROTEIN"/>
    <property type="match status" value="1"/>
</dbReference>
<gene>
    <name evidence="3" type="ORF">SAMN04488579_103169</name>
</gene>
<keyword evidence="1" id="KW-0732">Signal</keyword>
<dbReference type="AlphaFoldDB" id="A0A1H3CNK8"/>
<accession>A0A1H3CNK8</accession>
<dbReference type="GO" id="GO:0022857">
    <property type="term" value="F:transmembrane transporter activity"/>
    <property type="evidence" value="ECO:0007669"/>
    <property type="project" value="InterPro"/>
</dbReference>
<dbReference type="STRING" id="1528.SAMN04488579_103169"/>
<feature type="signal peptide" evidence="1">
    <location>
        <begin position="1"/>
        <end position="28"/>
    </location>
</feature>
<proteinExistence type="predicted"/>
<dbReference type="RefSeq" id="WP_090243478.1">
    <property type="nucleotide sequence ID" value="NZ_FNOU01000003.1"/>
</dbReference>
<protein>
    <submittedName>
        <fullName evidence="3">Glycine betaine/choline-binding (Lipo)protein of an ABC-type transport system (Osmoprotectant binding protein)</fullName>
    </submittedName>
</protein>
<feature type="chain" id="PRO_5011547127" evidence="1">
    <location>
        <begin position="29"/>
        <end position="302"/>
    </location>
</feature>
<evidence type="ECO:0000256" key="1">
    <source>
        <dbReference type="SAM" id="SignalP"/>
    </source>
</evidence>